<feature type="compositionally biased region" description="Low complexity" evidence="10">
    <location>
        <begin position="103"/>
        <end position="137"/>
    </location>
</feature>
<evidence type="ECO:0000256" key="5">
    <source>
        <dbReference type="ARBA" id="ARBA00022729"/>
    </source>
</evidence>
<keyword evidence="6" id="KW-0378">Hydrolase</keyword>
<accession>A0AAN7TAT0</accession>
<gene>
    <name evidence="12" type="ORF">LTR62_001687</name>
</gene>
<dbReference type="GO" id="GO:0042973">
    <property type="term" value="F:glucan endo-1,3-beta-D-glucosidase activity"/>
    <property type="evidence" value="ECO:0007669"/>
    <property type="project" value="TreeGrafter"/>
</dbReference>
<evidence type="ECO:0000313" key="13">
    <source>
        <dbReference type="Proteomes" id="UP001310890"/>
    </source>
</evidence>
<evidence type="ECO:0000256" key="6">
    <source>
        <dbReference type="ARBA" id="ARBA00022801"/>
    </source>
</evidence>
<comment type="subcellular location">
    <subcellularLocation>
        <location evidence="1">Secreted</location>
        <location evidence="1">Cell wall</location>
    </subcellularLocation>
</comment>
<evidence type="ECO:0000256" key="1">
    <source>
        <dbReference type="ARBA" id="ARBA00004191"/>
    </source>
</evidence>
<dbReference type="GO" id="GO:0071555">
    <property type="term" value="P:cell wall organization"/>
    <property type="evidence" value="ECO:0007669"/>
    <property type="project" value="UniProtKB-KW"/>
</dbReference>
<dbReference type="GO" id="GO:0005576">
    <property type="term" value="C:extracellular region"/>
    <property type="evidence" value="ECO:0007669"/>
    <property type="project" value="UniProtKB-ARBA"/>
</dbReference>
<organism evidence="12 13">
    <name type="scientific">Meristemomyces frigidus</name>
    <dbReference type="NCBI Taxonomy" id="1508187"/>
    <lineage>
        <taxon>Eukaryota</taxon>
        <taxon>Fungi</taxon>
        <taxon>Dikarya</taxon>
        <taxon>Ascomycota</taxon>
        <taxon>Pezizomycotina</taxon>
        <taxon>Dothideomycetes</taxon>
        <taxon>Dothideomycetidae</taxon>
        <taxon>Mycosphaerellales</taxon>
        <taxon>Teratosphaeriaceae</taxon>
        <taxon>Meristemomyces</taxon>
    </lineage>
</organism>
<keyword evidence="7" id="KW-0325">Glycoprotein</keyword>
<sequence>MKAGLHLILTLAAFAVAQPSRRHRHVARRQAADIPTVTVVDVVTDVAAVVYVNGNGQPFSTSYDGQAASLIFPDPTSVAPSSAVAPTFTSSRTSPHPPPPPASSSSSFNTPPQATSSLAAPATPSSSPSSSSTPPTTGVGASGYALSYSPYNTDNSCKSQAQINIDFAHISGYSMIRIYGTDCNQTATVGSAAAAYNMKLFAGVYDVTQVETEIQQIITAANGNFDHIDTVAIGNEGVNDGTYSVGQVVSAINTARGLLKSAGYKGKVVTVDTFVAMIANPELCQASDYAAANCHAFFDGGVTAEQAGDFVLAQAQRVSHACGGKDTMITETGWPWQGETNGKAIPSPENQAVAVASIKKAFYHNIVLFTAFNDYWKQNNAGTFGAEQYWGLLGNAPS</sequence>
<evidence type="ECO:0000256" key="4">
    <source>
        <dbReference type="ARBA" id="ARBA00022525"/>
    </source>
</evidence>
<dbReference type="PANTHER" id="PTHR16631">
    <property type="entry name" value="GLUCAN 1,3-BETA-GLUCOSIDASE"/>
    <property type="match status" value="1"/>
</dbReference>
<protein>
    <submittedName>
        <fullName evidence="12">Uncharacterized protein</fullName>
    </submittedName>
</protein>
<comment type="caution">
    <text evidence="12">The sequence shown here is derived from an EMBL/GenBank/DDBJ whole genome shotgun (WGS) entry which is preliminary data.</text>
</comment>
<dbReference type="InterPro" id="IPR050732">
    <property type="entry name" value="Beta-glucan_modifiers"/>
</dbReference>
<evidence type="ECO:0000256" key="2">
    <source>
        <dbReference type="ARBA" id="ARBA00008773"/>
    </source>
</evidence>
<feature type="region of interest" description="Disordered" evidence="10">
    <location>
        <begin position="82"/>
        <end position="137"/>
    </location>
</feature>
<evidence type="ECO:0000313" key="12">
    <source>
        <dbReference type="EMBL" id="KAK5107162.1"/>
    </source>
</evidence>
<evidence type="ECO:0000256" key="10">
    <source>
        <dbReference type="SAM" id="MobiDB-lite"/>
    </source>
</evidence>
<reference evidence="12" key="1">
    <citation type="submission" date="2023-08" db="EMBL/GenBank/DDBJ databases">
        <title>Black Yeasts Isolated from many extreme environments.</title>
        <authorList>
            <person name="Coleine C."/>
            <person name="Stajich J.E."/>
            <person name="Selbmann L."/>
        </authorList>
    </citation>
    <scope>NUCLEOTIDE SEQUENCE</scope>
    <source>
        <strain evidence="12">CCFEE 5401</strain>
    </source>
</reference>
<keyword evidence="3" id="KW-0134">Cell wall</keyword>
<evidence type="ECO:0000256" key="8">
    <source>
        <dbReference type="ARBA" id="ARBA00023295"/>
    </source>
</evidence>
<evidence type="ECO:0000256" key="11">
    <source>
        <dbReference type="SAM" id="SignalP"/>
    </source>
</evidence>
<evidence type="ECO:0000256" key="3">
    <source>
        <dbReference type="ARBA" id="ARBA00022512"/>
    </source>
</evidence>
<dbReference type="SUPFAM" id="SSF51445">
    <property type="entry name" value="(Trans)glycosidases"/>
    <property type="match status" value="1"/>
</dbReference>
<dbReference type="InterPro" id="IPR017853">
    <property type="entry name" value="GH"/>
</dbReference>
<name>A0AAN7TAT0_9PEZI</name>
<keyword evidence="9" id="KW-0961">Cell wall biogenesis/degradation</keyword>
<feature type="chain" id="PRO_5042873453" evidence="11">
    <location>
        <begin position="18"/>
        <end position="398"/>
    </location>
</feature>
<dbReference type="AlphaFoldDB" id="A0AAN7TAT0"/>
<dbReference type="GO" id="GO:0009986">
    <property type="term" value="C:cell surface"/>
    <property type="evidence" value="ECO:0007669"/>
    <property type="project" value="TreeGrafter"/>
</dbReference>
<dbReference type="EMBL" id="JAVRRL010000137">
    <property type="protein sequence ID" value="KAK5107162.1"/>
    <property type="molecule type" value="Genomic_DNA"/>
</dbReference>
<keyword evidence="5 11" id="KW-0732">Signal</keyword>
<evidence type="ECO:0000256" key="9">
    <source>
        <dbReference type="ARBA" id="ARBA00023316"/>
    </source>
</evidence>
<proteinExistence type="inferred from homology"/>
<comment type="similarity">
    <text evidence="2">Belongs to the glycosyl hydrolase 17 family.</text>
</comment>
<dbReference type="FunFam" id="3.20.20.80:FF:000111">
    <property type="entry name" value="Soluble cell wall protein"/>
    <property type="match status" value="1"/>
</dbReference>
<feature type="signal peptide" evidence="11">
    <location>
        <begin position="1"/>
        <end position="17"/>
    </location>
</feature>
<dbReference type="Gene3D" id="3.20.20.80">
    <property type="entry name" value="Glycosidases"/>
    <property type="match status" value="2"/>
</dbReference>
<evidence type="ECO:0000256" key="7">
    <source>
        <dbReference type="ARBA" id="ARBA00023180"/>
    </source>
</evidence>
<dbReference type="GO" id="GO:0009277">
    <property type="term" value="C:fungal-type cell wall"/>
    <property type="evidence" value="ECO:0007669"/>
    <property type="project" value="TreeGrafter"/>
</dbReference>
<keyword evidence="4" id="KW-0964">Secreted</keyword>
<dbReference type="PANTHER" id="PTHR16631:SF14">
    <property type="entry name" value="FAMILY 17 GLUCOSIDASE SCW10-RELATED"/>
    <property type="match status" value="1"/>
</dbReference>
<keyword evidence="8" id="KW-0326">Glycosidase</keyword>
<dbReference type="Proteomes" id="UP001310890">
    <property type="component" value="Unassembled WGS sequence"/>
</dbReference>